<dbReference type="InterPro" id="IPR012495">
    <property type="entry name" value="TadE-like_dom"/>
</dbReference>
<feature type="transmembrane region" description="Helical" evidence="1">
    <location>
        <begin position="34"/>
        <end position="56"/>
    </location>
</feature>
<evidence type="ECO:0000259" key="2">
    <source>
        <dbReference type="Pfam" id="PF07811"/>
    </source>
</evidence>
<dbReference type="AlphaFoldDB" id="A0A7W4UF28"/>
<reference evidence="3 4" key="1">
    <citation type="submission" date="2020-08" db="EMBL/GenBank/DDBJ databases">
        <title>The Agave Microbiome: Exploring the role of microbial communities in plant adaptations to desert environments.</title>
        <authorList>
            <person name="Partida-Martinez L.P."/>
        </authorList>
    </citation>
    <scope>NUCLEOTIDE SEQUENCE [LARGE SCALE GENOMIC DNA]</scope>
    <source>
        <strain evidence="3 4">RAS26</strain>
    </source>
</reference>
<evidence type="ECO:0000313" key="4">
    <source>
        <dbReference type="Proteomes" id="UP000518206"/>
    </source>
</evidence>
<feature type="domain" description="TadE-like" evidence="2">
    <location>
        <begin position="31"/>
        <end position="73"/>
    </location>
</feature>
<dbReference type="RefSeq" id="WP_311701973.1">
    <property type="nucleotide sequence ID" value="NZ_JACHVX010000002.1"/>
</dbReference>
<keyword evidence="1" id="KW-0812">Transmembrane</keyword>
<protein>
    <submittedName>
        <fullName evidence="3">Flp pilus assembly protein TadG</fullName>
    </submittedName>
</protein>
<gene>
    <name evidence="3" type="ORF">FHR80_001883</name>
</gene>
<keyword evidence="1" id="KW-1133">Transmembrane helix</keyword>
<organism evidence="3 4">
    <name type="scientific">Cellulomonas cellasea</name>
    <dbReference type="NCBI Taxonomy" id="43670"/>
    <lineage>
        <taxon>Bacteria</taxon>
        <taxon>Bacillati</taxon>
        <taxon>Actinomycetota</taxon>
        <taxon>Actinomycetes</taxon>
        <taxon>Micrococcales</taxon>
        <taxon>Cellulomonadaceae</taxon>
        <taxon>Cellulomonas</taxon>
    </lineage>
</organism>
<comment type="caution">
    <text evidence="3">The sequence shown here is derived from an EMBL/GenBank/DDBJ whole genome shotgun (WGS) entry which is preliminary data.</text>
</comment>
<dbReference type="Proteomes" id="UP000518206">
    <property type="component" value="Unassembled WGS sequence"/>
</dbReference>
<accession>A0A7W4UF28</accession>
<sequence length="151" mass="15120">MTGPGIGMRGAAQHLAQRAVGCDAVRGRERGSAAVDFALVGGLITLLFAGVVQIALVQHVRSTLVDCAAEGARYAALADRAPQDGVARTRALIESALSAGYAQDVSAARTRLDGLDVVEVTVTAPLPVAGLLGPGGALTVTGHALAEDAAP</sequence>
<reference evidence="3 4" key="2">
    <citation type="submission" date="2020-08" db="EMBL/GenBank/DDBJ databases">
        <authorList>
            <person name="Partida-Martinez L."/>
            <person name="Huntemann M."/>
            <person name="Clum A."/>
            <person name="Wang J."/>
            <person name="Palaniappan K."/>
            <person name="Ritter S."/>
            <person name="Chen I.-M."/>
            <person name="Stamatis D."/>
            <person name="Reddy T."/>
            <person name="O'Malley R."/>
            <person name="Daum C."/>
            <person name="Shapiro N."/>
            <person name="Ivanova N."/>
            <person name="Kyrpides N."/>
            <person name="Woyke T."/>
        </authorList>
    </citation>
    <scope>NUCLEOTIDE SEQUENCE [LARGE SCALE GENOMIC DNA]</scope>
    <source>
        <strain evidence="3 4">RAS26</strain>
    </source>
</reference>
<dbReference type="EMBL" id="JACHVX010000002">
    <property type="protein sequence ID" value="MBB2922971.1"/>
    <property type="molecule type" value="Genomic_DNA"/>
</dbReference>
<dbReference type="Pfam" id="PF07811">
    <property type="entry name" value="TadE"/>
    <property type="match status" value="1"/>
</dbReference>
<proteinExistence type="predicted"/>
<name>A0A7W4UF28_9CELL</name>
<keyword evidence="1" id="KW-0472">Membrane</keyword>
<evidence type="ECO:0000313" key="3">
    <source>
        <dbReference type="EMBL" id="MBB2922971.1"/>
    </source>
</evidence>
<evidence type="ECO:0000256" key="1">
    <source>
        <dbReference type="SAM" id="Phobius"/>
    </source>
</evidence>